<dbReference type="Pfam" id="PF02099">
    <property type="entry name" value="Josephin"/>
    <property type="match status" value="1"/>
</dbReference>
<evidence type="ECO:0000256" key="10">
    <source>
        <dbReference type="ARBA" id="ARBA00023242"/>
    </source>
</evidence>
<evidence type="ECO:0000256" key="1">
    <source>
        <dbReference type="ARBA" id="ARBA00000707"/>
    </source>
</evidence>
<sequence>MSAWIYHERQDALLCGQHALNNLVQECVFSADTLAEIALQLDQVELAYMAQNDEGGTSSKDYIKRVAEGSGNVDEAGNFSIEVLRAALKNRYGLSLPNVRQQGVLDGRDVTEIEGFICNRDSHWFAIRKINDRYWNLNSTKEKPEQISHFRLAAEIEALHDSGYSVFCVIDQKLPPPCTTSVGRERGLPQYWWKEDDLVKGKSDAVTRETDPWRKAGGGMRLDGKPASHRNSDFSSDSGSYALADGMSEDDMLQHALQASLESEKIRETAESKKAVEVKAEPEEGAAGAVRIQFRLPDGSRVIRRFLESDSVGEVFAFVEKKCPAPGKSVQLRAGFPPADLSSKVGESIKEAQLSGESIQCRHI</sequence>
<dbReference type="SMART" id="SM01246">
    <property type="entry name" value="Josephin"/>
    <property type="match status" value="1"/>
</dbReference>
<keyword evidence="10" id="KW-0539">Nucleus</keyword>
<feature type="active site" evidence="12">
    <location>
        <position position="15"/>
    </location>
</feature>
<dbReference type="InterPro" id="IPR006155">
    <property type="entry name" value="Josephin"/>
</dbReference>
<keyword evidence="7" id="KW-0788">Thiol protease</keyword>
<dbReference type="Gene3D" id="3.90.70.40">
    <property type="match status" value="1"/>
</dbReference>
<feature type="region of interest" description="Disordered" evidence="13">
    <location>
        <begin position="204"/>
        <end position="241"/>
    </location>
</feature>
<dbReference type="InterPro" id="IPR033865">
    <property type="entry name" value="Ataxin-3"/>
</dbReference>
<organism evidence="16">
    <name type="scientific">Pseudictyota dubia</name>
    <dbReference type="NCBI Taxonomy" id="2749911"/>
    <lineage>
        <taxon>Eukaryota</taxon>
        <taxon>Sar</taxon>
        <taxon>Stramenopiles</taxon>
        <taxon>Ochrophyta</taxon>
        <taxon>Bacillariophyta</taxon>
        <taxon>Mediophyceae</taxon>
        <taxon>Biddulphiophycidae</taxon>
        <taxon>Eupodiscales</taxon>
        <taxon>Odontellaceae</taxon>
        <taxon>Pseudictyota</taxon>
    </lineage>
</organism>
<evidence type="ECO:0000256" key="13">
    <source>
        <dbReference type="SAM" id="MobiDB-lite"/>
    </source>
</evidence>
<keyword evidence="8" id="KW-0805">Transcription regulation</keyword>
<evidence type="ECO:0000256" key="8">
    <source>
        <dbReference type="ARBA" id="ARBA00023015"/>
    </source>
</evidence>
<evidence type="ECO:0000256" key="12">
    <source>
        <dbReference type="PROSITE-ProRule" id="PRU00331"/>
    </source>
</evidence>
<evidence type="ECO:0000256" key="3">
    <source>
        <dbReference type="ARBA" id="ARBA00012759"/>
    </source>
</evidence>
<comment type="subcellular location">
    <subcellularLocation>
        <location evidence="2">Nucleus</location>
    </subcellularLocation>
</comment>
<dbReference type="GO" id="GO:0016579">
    <property type="term" value="P:protein deubiquitination"/>
    <property type="evidence" value="ECO:0007669"/>
    <property type="project" value="InterPro"/>
</dbReference>
<evidence type="ECO:0000256" key="4">
    <source>
        <dbReference type="ARBA" id="ARBA00022670"/>
    </source>
</evidence>
<dbReference type="AlphaFoldDB" id="A0A7R9VWR2"/>
<dbReference type="SUPFAM" id="SSF54236">
    <property type="entry name" value="Ubiquitin-like"/>
    <property type="match status" value="1"/>
</dbReference>
<feature type="compositionally biased region" description="Basic and acidic residues" evidence="13">
    <location>
        <begin position="222"/>
        <end position="232"/>
    </location>
</feature>
<evidence type="ECO:0000256" key="11">
    <source>
        <dbReference type="PIRSR" id="PIRSR633865-1"/>
    </source>
</evidence>
<evidence type="ECO:0000259" key="15">
    <source>
        <dbReference type="PROSITE" id="PS50957"/>
    </source>
</evidence>
<keyword evidence="6 12" id="KW-0378">Hydrolase</keyword>
<feature type="active site" description="Nucleophile" evidence="11">
    <location>
        <position position="15"/>
    </location>
</feature>
<dbReference type="CDD" id="cd01767">
    <property type="entry name" value="UBX"/>
    <property type="match status" value="1"/>
</dbReference>
<evidence type="ECO:0000256" key="7">
    <source>
        <dbReference type="ARBA" id="ARBA00022807"/>
    </source>
</evidence>
<dbReference type="PANTHER" id="PTHR14159">
    <property type="entry name" value="ATAXIN-3-RELATED"/>
    <property type="match status" value="1"/>
</dbReference>
<feature type="compositionally biased region" description="Basic and acidic residues" evidence="13">
    <location>
        <begin position="204"/>
        <end position="214"/>
    </location>
</feature>
<dbReference type="EC" id="3.4.19.12" evidence="3"/>
<feature type="active site" evidence="12">
    <location>
        <position position="123"/>
    </location>
</feature>
<feature type="active site" description="Proton acceptor" evidence="11">
    <location>
        <position position="123"/>
    </location>
</feature>
<evidence type="ECO:0000256" key="9">
    <source>
        <dbReference type="ARBA" id="ARBA00023163"/>
    </source>
</evidence>
<dbReference type="InterPro" id="IPR029071">
    <property type="entry name" value="Ubiquitin-like_domsf"/>
</dbReference>
<dbReference type="GO" id="GO:0006508">
    <property type="term" value="P:proteolysis"/>
    <property type="evidence" value="ECO:0007669"/>
    <property type="project" value="UniProtKB-KW"/>
</dbReference>
<accession>A0A7R9VWR2</accession>
<dbReference type="Pfam" id="PF00789">
    <property type="entry name" value="UBX"/>
    <property type="match status" value="1"/>
</dbReference>
<comment type="catalytic activity">
    <reaction evidence="1">
        <text>Thiol-dependent hydrolysis of ester, thioester, amide, peptide and isopeptide bonds formed by the C-terminal Gly of ubiquitin (a 76-residue protein attached to proteins as an intracellular targeting signal).</text>
        <dbReference type="EC" id="3.4.19.12"/>
    </reaction>
</comment>
<dbReference type="PROSITE" id="PS50957">
    <property type="entry name" value="JOSEPHIN"/>
    <property type="match status" value="1"/>
</dbReference>
<dbReference type="PRINTS" id="PR01233">
    <property type="entry name" value="JOSEPHIN"/>
</dbReference>
<keyword evidence="4" id="KW-0645">Protease</keyword>
<evidence type="ECO:0000313" key="16">
    <source>
        <dbReference type="EMBL" id="CAD8306386.1"/>
    </source>
</evidence>
<feature type="domain" description="UBX" evidence="14">
    <location>
        <begin position="285"/>
        <end position="362"/>
    </location>
</feature>
<reference evidence="16" key="1">
    <citation type="submission" date="2021-01" db="EMBL/GenBank/DDBJ databases">
        <authorList>
            <person name="Corre E."/>
            <person name="Pelletier E."/>
            <person name="Niang G."/>
            <person name="Scheremetjew M."/>
            <person name="Finn R."/>
            <person name="Kale V."/>
            <person name="Holt S."/>
            <person name="Cochrane G."/>
            <person name="Meng A."/>
            <person name="Brown T."/>
            <person name="Cohen L."/>
        </authorList>
    </citation>
    <scope>NUCLEOTIDE SEQUENCE</scope>
    <source>
        <strain evidence="16">CCMP147</strain>
    </source>
</reference>
<dbReference type="EMBL" id="HBED01015817">
    <property type="protein sequence ID" value="CAD8306386.1"/>
    <property type="molecule type" value="Transcribed_RNA"/>
</dbReference>
<dbReference type="Gene3D" id="3.10.20.90">
    <property type="entry name" value="Phosphatidylinositol 3-kinase Catalytic Subunit, Chain A, domain 1"/>
    <property type="match status" value="1"/>
</dbReference>
<gene>
    <name evidence="16" type="ORF">TDUB1175_LOCUS7875</name>
</gene>
<dbReference type="SMART" id="SM00166">
    <property type="entry name" value="UBX"/>
    <property type="match status" value="1"/>
</dbReference>
<evidence type="ECO:0000259" key="14">
    <source>
        <dbReference type="PROSITE" id="PS50033"/>
    </source>
</evidence>
<dbReference type="PROSITE" id="PS50033">
    <property type="entry name" value="UBX"/>
    <property type="match status" value="1"/>
</dbReference>
<evidence type="ECO:0000256" key="6">
    <source>
        <dbReference type="ARBA" id="ARBA00022801"/>
    </source>
</evidence>
<feature type="active site" evidence="11 12">
    <location>
        <position position="138"/>
    </location>
</feature>
<name>A0A7R9VWR2_9STRA</name>
<dbReference type="InterPro" id="IPR001012">
    <property type="entry name" value="UBX_dom"/>
</dbReference>
<protein>
    <recommendedName>
        <fullName evidence="3">ubiquitinyl hydrolase 1</fullName>
        <ecNumber evidence="3">3.4.19.12</ecNumber>
    </recommendedName>
</protein>
<keyword evidence="5" id="KW-0833">Ubl conjugation pathway</keyword>
<dbReference type="GO" id="GO:0004843">
    <property type="term" value="F:cysteine-type deubiquitinase activity"/>
    <property type="evidence" value="ECO:0007669"/>
    <property type="project" value="UniProtKB-EC"/>
</dbReference>
<dbReference type="GO" id="GO:0005634">
    <property type="term" value="C:nucleus"/>
    <property type="evidence" value="ECO:0007669"/>
    <property type="project" value="UniProtKB-SubCell"/>
</dbReference>
<proteinExistence type="predicted"/>
<dbReference type="Gene3D" id="1.10.287.10">
    <property type="entry name" value="S15/NS1, RNA-binding"/>
    <property type="match status" value="1"/>
</dbReference>
<feature type="domain" description="Josephin" evidence="15">
    <location>
        <begin position="2"/>
        <end position="184"/>
    </location>
</feature>
<evidence type="ECO:0000256" key="2">
    <source>
        <dbReference type="ARBA" id="ARBA00004123"/>
    </source>
</evidence>
<evidence type="ECO:0000256" key="5">
    <source>
        <dbReference type="ARBA" id="ARBA00022786"/>
    </source>
</evidence>
<dbReference type="PANTHER" id="PTHR14159:SF0">
    <property type="entry name" value="ATAXIN-3-RELATED"/>
    <property type="match status" value="1"/>
</dbReference>
<keyword evidence="9" id="KW-0804">Transcription</keyword>